<dbReference type="InterPro" id="IPR035952">
    <property type="entry name" value="Rhomboid-like_sf"/>
</dbReference>
<feature type="compositionally biased region" description="Low complexity" evidence="8">
    <location>
        <begin position="230"/>
        <end position="242"/>
    </location>
</feature>
<dbReference type="Proteomes" id="UP000635477">
    <property type="component" value="Unassembled WGS sequence"/>
</dbReference>
<reference evidence="9" key="2">
    <citation type="submission" date="2020-05" db="EMBL/GenBank/DDBJ databases">
        <authorList>
            <person name="Kim H.-S."/>
            <person name="Proctor R.H."/>
            <person name="Brown D.W."/>
        </authorList>
    </citation>
    <scope>NUCLEOTIDE SEQUENCE</scope>
    <source>
        <strain evidence="9">NRRL 22465</strain>
    </source>
</reference>
<keyword evidence="5 7" id="KW-1133">Transmembrane helix</keyword>
<reference evidence="9" key="1">
    <citation type="journal article" date="2020" name="BMC Genomics">
        <title>Correction to: Identification and distribution of gene clusters required for synthesis of sphingolipid metabolism inhibitors in diverse species of the filamentous fungus Fusarium.</title>
        <authorList>
            <person name="Kim H.S."/>
            <person name="Lohmar J.M."/>
            <person name="Busman M."/>
            <person name="Brown D.W."/>
            <person name="Naumann T.A."/>
            <person name="Divon H.H."/>
            <person name="Lysoe E."/>
            <person name="Uhlig S."/>
            <person name="Proctor R.H."/>
        </authorList>
    </citation>
    <scope>NUCLEOTIDE SEQUENCE</scope>
    <source>
        <strain evidence="9">NRRL 22465</strain>
    </source>
</reference>
<evidence type="ECO:0000313" key="9">
    <source>
        <dbReference type="EMBL" id="KAF4974297.1"/>
    </source>
</evidence>
<dbReference type="EMBL" id="JABEYC010000775">
    <property type="protein sequence ID" value="KAF4974297.1"/>
    <property type="molecule type" value="Genomic_DNA"/>
</dbReference>
<feature type="transmembrane region" description="Helical" evidence="7">
    <location>
        <begin position="20"/>
        <end position="42"/>
    </location>
</feature>
<organism evidence="9 10">
    <name type="scientific">Fusarium zealandicum</name>
    <dbReference type="NCBI Taxonomy" id="1053134"/>
    <lineage>
        <taxon>Eukaryota</taxon>
        <taxon>Fungi</taxon>
        <taxon>Dikarya</taxon>
        <taxon>Ascomycota</taxon>
        <taxon>Pezizomycotina</taxon>
        <taxon>Sordariomycetes</taxon>
        <taxon>Hypocreomycetidae</taxon>
        <taxon>Hypocreales</taxon>
        <taxon>Nectriaceae</taxon>
        <taxon>Fusarium</taxon>
        <taxon>Fusarium staphyleae species complex</taxon>
    </lineage>
</organism>
<keyword evidence="4 7" id="KW-0256">Endoplasmic reticulum</keyword>
<dbReference type="InterPro" id="IPR007599">
    <property type="entry name" value="DER1"/>
</dbReference>
<dbReference type="AlphaFoldDB" id="A0A8H4UDS3"/>
<dbReference type="GO" id="GO:0005789">
    <property type="term" value="C:endoplasmic reticulum membrane"/>
    <property type="evidence" value="ECO:0007669"/>
    <property type="project" value="UniProtKB-SubCell"/>
</dbReference>
<comment type="function">
    <text evidence="7">May be involved in the degradation of misfolded endoplasmic reticulum (ER) luminal proteins.</text>
</comment>
<proteinExistence type="inferred from homology"/>
<comment type="subcellular location">
    <subcellularLocation>
        <location evidence="1 7">Endoplasmic reticulum membrane</location>
        <topology evidence="1 7">Multi-pass membrane protein</topology>
    </subcellularLocation>
</comment>
<comment type="caution">
    <text evidence="9">The sequence shown here is derived from an EMBL/GenBank/DDBJ whole genome shotgun (WGS) entry which is preliminary data.</text>
</comment>
<keyword evidence="6 7" id="KW-0472">Membrane</keyword>
<protein>
    <recommendedName>
        <fullName evidence="7">Derlin</fullName>
    </recommendedName>
</protein>
<comment type="similarity">
    <text evidence="2 7">Belongs to the derlin family.</text>
</comment>
<dbReference type="SUPFAM" id="SSF144091">
    <property type="entry name" value="Rhomboid-like"/>
    <property type="match status" value="1"/>
</dbReference>
<dbReference type="PANTHER" id="PTHR11009">
    <property type="entry name" value="DER1-LIKE PROTEIN, DERLIN"/>
    <property type="match status" value="1"/>
</dbReference>
<feature type="region of interest" description="Disordered" evidence="8">
    <location>
        <begin position="219"/>
        <end position="258"/>
    </location>
</feature>
<keyword evidence="3 7" id="KW-0812">Transmembrane</keyword>
<feature type="transmembrane region" description="Helical" evidence="7">
    <location>
        <begin position="97"/>
        <end position="120"/>
    </location>
</feature>
<dbReference type="OrthoDB" id="19102at2759"/>
<dbReference type="Pfam" id="PF04511">
    <property type="entry name" value="DER1"/>
    <property type="match status" value="1"/>
</dbReference>
<name>A0A8H4UDS3_9HYPO</name>
<gene>
    <name evidence="9" type="ORF">FZEAL_8779</name>
</gene>
<evidence type="ECO:0000256" key="2">
    <source>
        <dbReference type="ARBA" id="ARBA00008917"/>
    </source>
</evidence>
<keyword evidence="10" id="KW-1185">Reference proteome</keyword>
<evidence type="ECO:0000256" key="6">
    <source>
        <dbReference type="ARBA" id="ARBA00023136"/>
    </source>
</evidence>
<evidence type="ECO:0000256" key="8">
    <source>
        <dbReference type="SAM" id="MobiDB-lite"/>
    </source>
</evidence>
<evidence type="ECO:0000313" key="10">
    <source>
        <dbReference type="Proteomes" id="UP000635477"/>
    </source>
</evidence>
<accession>A0A8H4UDS3</accession>
<sequence>MAEGALAAYWELPAVARTLTTATVVLSIGCLTGVLPVGLLIHHPFYLWKIPPQIWRPITCFFIADHPLNLLFDAYFLYKYTTQLEVGHPRFPRKVDLVWYIMFICGTILMIDYIVGLSLFKYLPGIILAMTYTVTQDQRGMKTTFYVIQVPAQTLPYCMIIASLLMPGGYTHALVQLEGLVAAHLFDFLGRIWPEFGGGPNLLRTPGWLQRIVTTPRAVQRGSGTAIRNGSSTGSSTGAQAGPLPDSWRSRGRGQRLG</sequence>
<dbReference type="GO" id="GO:0006950">
    <property type="term" value="P:response to stress"/>
    <property type="evidence" value="ECO:0007669"/>
    <property type="project" value="UniProtKB-ARBA"/>
</dbReference>
<evidence type="ECO:0000256" key="3">
    <source>
        <dbReference type="ARBA" id="ARBA00022692"/>
    </source>
</evidence>
<evidence type="ECO:0000256" key="5">
    <source>
        <dbReference type="ARBA" id="ARBA00022989"/>
    </source>
</evidence>
<evidence type="ECO:0000256" key="7">
    <source>
        <dbReference type="RuleBase" id="RU363059"/>
    </source>
</evidence>
<evidence type="ECO:0000256" key="1">
    <source>
        <dbReference type="ARBA" id="ARBA00004477"/>
    </source>
</evidence>
<evidence type="ECO:0000256" key="4">
    <source>
        <dbReference type="ARBA" id="ARBA00022824"/>
    </source>
</evidence>
<comment type="caution">
    <text evidence="7">Lacks conserved residue(s) required for the propagation of feature annotation.</text>
</comment>